<keyword evidence="2" id="KW-1185">Reference proteome</keyword>
<evidence type="ECO:0000313" key="2">
    <source>
        <dbReference type="Proteomes" id="UP000624703"/>
    </source>
</evidence>
<gene>
    <name evidence="1" type="ORF">JIN82_10120</name>
</gene>
<dbReference type="EMBL" id="JAENIM010000039">
    <property type="protein sequence ID" value="MBK1791508.1"/>
    <property type="molecule type" value="Genomic_DNA"/>
</dbReference>
<reference evidence="1" key="1">
    <citation type="submission" date="2021-01" db="EMBL/GenBank/DDBJ databases">
        <title>Modified the classification status of verrucomicrobia.</title>
        <authorList>
            <person name="Feng X."/>
        </authorList>
    </citation>
    <scope>NUCLEOTIDE SEQUENCE</scope>
    <source>
        <strain evidence="1">_KCTC 22039</strain>
    </source>
</reference>
<sequence length="195" mass="21952">MNDLLSQCEANIQQAYREYQQDPSELNGESNRTQLSFHLAKYFACHGDKIANGTVVWGRLVSLERDLQDMSSQRGAAVYALAPSEQAPDYLEELAYKISVLNTSAKRATELKEIAEYVDSKEESTCGIKVPEKISPHIDCGYSKLQLNEGDLPQGKREVYAFPMVLQVDDDKKSSKVTVVPAELWPSYLLQLWQS</sequence>
<dbReference type="AlphaFoldDB" id="A0A8J7SN64"/>
<dbReference type="Proteomes" id="UP000624703">
    <property type="component" value="Unassembled WGS sequence"/>
</dbReference>
<name>A0A8J7SN64_9BACT</name>
<dbReference type="RefSeq" id="WP_200311508.1">
    <property type="nucleotide sequence ID" value="NZ_JAENIM010000039.1"/>
</dbReference>
<comment type="caution">
    <text evidence="1">The sequence shown here is derived from an EMBL/GenBank/DDBJ whole genome shotgun (WGS) entry which is preliminary data.</text>
</comment>
<accession>A0A8J7SN64</accession>
<evidence type="ECO:0000313" key="1">
    <source>
        <dbReference type="EMBL" id="MBK1791508.1"/>
    </source>
</evidence>
<organism evidence="1 2">
    <name type="scientific">Persicirhabdus sediminis</name>
    <dbReference type="NCBI Taxonomy" id="454144"/>
    <lineage>
        <taxon>Bacteria</taxon>
        <taxon>Pseudomonadati</taxon>
        <taxon>Verrucomicrobiota</taxon>
        <taxon>Verrucomicrobiia</taxon>
        <taxon>Verrucomicrobiales</taxon>
        <taxon>Verrucomicrobiaceae</taxon>
        <taxon>Persicirhabdus</taxon>
    </lineage>
</organism>
<proteinExistence type="predicted"/>
<protein>
    <submittedName>
        <fullName evidence="1">Uncharacterized protein</fullName>
    </submittedName>
</protein>